<dbReference type="PANTHER" id="PTHR13935">
    <property type="entry name" value="ACHAETE-SCUTE TRANSCRIPTION FACTOR-RELATED"/>
    <property type="match status" value="1"/>
</dbReference>
<keyword evidence="4" id="KW-0539">Nucleus</keyword>
<reference evidence="7" key="1">
    <citation type="journal article" date="2024" name="IScience">
        <title>Strigolactones Initiate the Formation of Haustorium-like Structures in Castilleja.</title>
        <authorList>
            <person name="Buerger M."/>
            <person name="Peterson D."/>
            <person name="Chory J."/>
        </authorList>
    </citation>
    <scope>NUCLEOTIDE SEQUENCE [LARGE SCALE GENOMIC DNA]</scope>
</reference>
<proteinExistence type="predicted"/>
<feature type="domain" description="BHLH" evidence="5">
    <location>
        <begin position="73"/>
        <end position="125"/>
    </location>
</feature>
<dbReference type="InterPro" id="IPR036638">
    <property type="entry name" value="HLH_DNA-bd_sf"/>
</dbReference>
<dbReference type="Pfam" id="PF00010">
    <property type="entry name" value="HLH"/>
    <property type="match status" value="1"/>
</dbReference>
<dbReference type="PROSITE" id="PS50888">
    <property type="entry name" value="BHLH"/>
    <property type="match status" value="1"/>
</dbReference>
<evidence type="ECO:0000256" key="2">
    <source>
        <dbReference type="ARBA" id="ARBA00023015"/>
    </source>
</evidence>
<dbReference type="GO" id="GO:0006355">
    <property type="term" value="P:regulation of DNA-templated transcription"/>
    <property type="evidence" value="ECO:0007669"/>
    <property type="project" value="UniProtKB-ARBA"/>
</dbReference>
<keyword evidence="7" id="KW-1185">Reference proteome</keyword>
<comment type="subcellular location">
    <subcellularLocation>
        <location evidence="1">Nucleus</location>
    </subcellularLocation>
</comment>
<dbReference type="InterPro" id="IPR015660">
    <property type="entry name" value="MASH1/Ascl1a-like"/>
</dbReference>
<gene>
    <name evidence="6" type="ORF">CASFOL_008378</name>
</gene>
<dbReference type="PANTHER" id="PTHR13935:SF155">
    <property type="entry name" value="TRANSCRIPTION FACTOR BHLH120-LIKE"/>
    <property type="match status" value="1"/>
</dbReference>
<accession>A0ABD3E2S9</accession>
<keyword evidence="2" id="KW-0805">Transcription regulation</keyword>
<dbReference type="AlphaFoldDB" id="A0ABD3E2S9"/>
<comment type="caution">
    <text evidence="6">The sequence shown here is derived from an EMBL/GenBank/DDBJ whole genome shotgun (WGS) entry which is preliminary data.</text>
</comment>
<evidence type="ECO:0000313" key="7">
    <source>
        <dbReference type="Proteomes" id="UP001632038"/>
    </source>
</evidence>
<dbReference type="SUPFAM" id="SSF47459">
    <property type="entry name" value="HLH, helix-loop-helix DNA-binding domain"/>
    <property type="match status" value="1"/>
</dbReference>
<keyword evidence="3" id="KW-0804">Transcription</keyword>
<evidence type="ECO:0000256" key="3">
    <source>
        <dbReference type="ARBA" id="ARBA00023163"/>
    </source>
</evidence>
<dbReference type="InterPro" id="IPR011598">
    <property type="entry name" value="bHLH_dom"/>
</dbReference>
<dbReference type="Gene3D" id="4.10.280.10">
    <property type="entry name" value="Helix-loop-helix DNA-binding domain"/>
    <property type="match status" value="1"/>
</dbReference>
<dbReference type="CDD" id="cd18914">
    <property type="entry name" value="bHLH_AtORG2_like"/>
    <property type="match status" value="1"/>
</dbReference>
<dbReference type="Proteomes" id="UP001632038">
    <property type="component" value="Unassembled WGS sequence"/>
</dbReference>
<protein>
    <recommendedName>
        <fullName evidence="5">BHLH domain-containing protein</fullName>
    </recommendedName>
</protein>
<evidence type="ECO:0000259" key="5">
    <source>
        <dbReference type="PROSITE" id="PS50888"/>
    </source>
</evidence>
<organism evidence="6 7">
    <name type="scientific">Castilleja foliolosa</name>
    <dbReference type="NCBI Taxonomy" id="1961234"/>
    <lineage>
        <taxon>Eukaryota</taxon>
        <taxon>Viridiplantae</taxon>
        <taxon>Streptophyta</taxon>
        <taxon>Embryophyta</taxon>
        <taxon>Tracheophyta</taxon>
        <taxon>Spermatophyta</taxon>
        <taxon>Magnoliopsida</taxon>
        <taxon>eudicotyledons</taxon>
        <taxon>Gunneridae</taxon>
        <taxon>Pentapetalae</taxon>
        <taxon>asterids</taxon>
        <taxon>lamiids</taxon>
        <taxon>Lamiales</taxon>
        <taxon>Orobanchaceae</taxon>
        <taxon>Pedicularideae</taxon>
        <taxon>Castillejinae</taxon>
        <taxon>Castilleja</taxon>
    </lineage>
</organism>
<sequence>MENNNSFPYFPFQEDENIPISCPDFTIWDNQISYPTGSPQQVQSIDFSLFRDDEKAKQPKNTQETNNQDDHVQKKIMHRDIERQRRQAMATLYSSLRSVLPAQFLKGKRSVSDQIHEATKYIRCLQKNVKDLGMKRDNVKILSKSELQESDKKGISSKISPFCVRVEPCSVGVEVLISGDFMGEGPTLPVSRILQVLLKEGLVVVCCNWTKSNGRSHYVIQSECTHQLSGC</sequence>
<evidence type="ECO:0000256" key="4">
    <source>
        <dbReference type="ARBA" id="ARBA00023242"/>
    </source>
</evidence>
<dbReference type="EMBL" id="JAVIJP010000009">
    <property type="protein sequence ID" value="KAL3647410.1"/>
    <property type="molecule type" value="Genomic_DNA"/>
</dbReference>
<evidence type="ECO:0000256" key="1">
    <source>
        <dbReference type="ARBA" id="ARBA00004123"/>
    </source>
</evidence>
<evidence type="ECO:0000313" key="6">
    <source>
        <dbReference type="EMBL" id="KAL3647410.1"/>
    </source>
</evidence>
<dbReference type="GO" id="GO:0005634">
    <property type="term" value="C:nucleus"/>
    <property type="evidence" value="ECO:0007669"/>
    <property type="project" value="UniProtKB-SubCell"/>
</dbReference>
<name>A0ABD3E2S9_9LAMI</name>